<dbReference type="SUPFAM" id="SSF50729">
    <property type="entry name" value="PH domain-like"/>
    <property type="match status" value="1"/>
</dbReference>
<dbReference type="InterPro" id="IPR019748">
    <property type="entry name" value="FERM_central"/>
</dbReference>
<dbReference type="Pfam" id="PF00373">
    <property type="entry name" value="FERM_M"/>
    <property type="match status" value="1"/>
</dbReference>
<feature type="domain" description="FERM C-terminal PH-like" evidence="2">
    <location>
        <begin position="228"/>
        <end position="339"/>
    </location>
</feature>
<dbReference type="Gene3D" id="1.20.80.10">
    <property type="match status" value="1"/>
</dbReference>
<dbReference type="Gene3D" id="2.30.29.30">
    <property type="entry name" value="Pleckstrin-homology domain (PH domain)/Phosphotyrosine-binding domain (PTB)"/>
    <property type="match status" value="1"/>
</dbReference>
<evidence type="ECO:0000313" key="4">
    <source>
        <dbReference type="Proteomes" id="UP001153714"/>
    </source>
</evidence>
<dbReference type="PROSITE" id="PS00661">
    <property type="entry name" value="FERM_2"/>
    <property type="match status" value="1"/>
</dbReference>
<dbReference type="CDD" id="cd14473">
    <property type="entry name" value="FERM_B-lobe"/>
    <property type="match status" value="1"/>
</dbReference>
<gene>
    <name evidence="3" type="ORF">DIATSA_LOCUS13770</name>
</gene>
<sequence length="379" mass="43124">MSTDGEQKFPIDESNQMDPYPPRRPSVDYWLIPTVDAARTKRLKCLPSFNISSSGGVSWTASLPHDRCSRALRSFTYNAKQIPLWRARRDGTCLIATTSNHRQTNSFDVSELGDYDPRRHSSGYVSEFRLLAHQTPELEARAAEIHRTLTGISPAQAELSYLDKVKWLDMYGVDLHPVLYKKHLKIQNWGGEVWGVDINVLNPASIVFNASTLVVARMTFSLFGRSNGEDSVEYFLGLAPSGLLLLRGKHTVANYYWPRVSKLYYKGRYFMLRVADKNNNNIESVNIDVMKLMRKAPSVNNSIFSIQTVERNSFKTLLARRVNVQNNHWFQMRLRHTGSSHRQGPRAATSGDVVPTTMLSSGYNKRLLLPPISSLWDRD</sequence>
<dbReference type="GO" id="GO:0031032">
    <property type="term" value="P:actomyosin structure organization"/>
    <property type="evidence" value="ECO:0007669"/>
    <property type="project" value="TreeGrafter"/>
</dbReference>
<dbReference type="InterPro" id="IPR014352">
    <property type="entry name" value="FERM/acyl-CoA-bd_prot_sf"/>
</dbReference>
<dbReference type="InterPro" id="IPR035963">
    <property type="entry name" value="FERM_2"/>
</dbReference>
<dbReference type="PANTHER" id="PTHR23280">
    <property type="entry name" value="4.1 G PROTEIN"/>
    <property type="match status" value="1"/>
</dbReference>
<dbReference type="InterPro" id="IPR018980">
    <property type="entry name" value="FERM_PH-like_C"/>
</dbReference>
<evidence type="ECO:0000259" key="2">
    <source>
        <dbReference type="SMART" id="SM01196"/>
    </source>
</evidence>
<dbReference type="SMART" id="SM01196">
    <property type="entry name" value="FERM_C"/>
    <property type="match status" value="1"/>
</dbReference>
<evidence type="ECO:0000313" key="3">
    <source>
        <dbReference type="EMBL" id="CAG9796588.1"/>
    </source>
</evidence>
<feature type="region of interest" description="Disordered" evidence="1">
    <location>
        <begin position="1"/>
        <end position="23"/>
    </location>
</feature>
<dbReference type="PANTHER" id="PTHR23280:SF4">
    <property type="entry name" value="BAND 4.1-LIKE PROTEIN 4A"/>
    <property type="match status" value="1"/>
</dbReference>
<dbReference type="OrthoDB" id="6235974at2759"/>
<accession>A0A9N9WIJ0</accession>
<dbReference type="GO" id="GO:0005856">
    <property type="term" value="C:cytoskeleton"/>
    <property type="evidence" value="ECO:0007669"/>
    <property type="project" value="TreeGrafter"/>
</dbReference>
<dbReference type="EMBL" id="OU893340">
    <property type="protein sequence ID" value="CAG9796588.1"/>
    <property type="molecule type" value="Genomic_DNA"/>
</dbReference>
<protein>
    <recommendedName>
        <fullName evidence="2">FERM C-terminal PH-like domain-containing protein</fullName>
    </recommendedName>
</protein>
<organism evidence="3 4">
    <name type="scientific">Diatraea saccharalis</name>
    <name type="common">sugarcane borer</name>
    <dbReference type="NCBI Taxonomy" id="40085"/>
    <lineage>
        <taxon>Eukaryota</taxon>
        <taxon>Metazoa</taxon>
        <taxon>Ecdysozoa</taxon>
        <taxon>Arthropoda</taxon>
        <taxon>Hexapoda</taxon>
        <taxon>Insecta</taxon>
        <taxon>Pterygota</taxon>
        <taxon>Neoptera</taxon>
        <taxon>Endopterygota</taxon>
        <taxon>Lepidoptera</taxon>
        <taxon>Glossata</taxon>
        <taxon>Ditrysia</taxon>
        <taxon>Pyraloidea</taxon>
        <taxon>Crambidae</taxon>
        <taxon>Crambinae</taxon>
        <taxon>Diatraea</taxon>
    </lineage>
</organism>
<evidence type="ECO:0000256" key="1">
    <source>
        <dbReference type="SAM" id="MobiDB-lite"/>
    </source>
</evidence>
<dbReference type="SUPFAM" id="SSF47031">
    <property type="entry name" value="Second domain of FERM"/>
    <property type="match status" value="1"/>
</dbReference>
<name>A0A9N9WIJ0_9NEOP</name>
<dbReference type="Proteomes" id="UP001153714">
    <property type="component" value="Chromosome 9"/>
</dbReference>
<dbReference type="InterPro" id="IPR011993">
    <property type="entry name" value="PH-like_dom_sf"/>
</dbReference>
<dbReference type="InterPro" id="IPR019747">
    <property type="entry name" value="FERM_CS"/>
</dbReference>
<reference evidence="3" key="1">
    <citation type="submission" date="2021-12" db="EMBL/GenBank/DDBJ databases">
        <authorList>
            <person name="King R."/>
        </authorList>
    </citation>
    <scope>NUCLEOTIDE SEQUENCE</scope>
</reference>
<keyword evidence="4" id="KW-1185">Reference proteome</keyword>
<proteinExistence type="predicted"/>
<dbReference type="Pfam" id="PF09380">
    <property type="entry name" value="FERM_C"/>
    <property type="match status" value="1"/>
</dbReference>
<dbReference type="AlphaFoldDB" id="A0A9N9WIJ0"/>
<feature type="compositionally biased region" description="Basic and acidic residues" evidence="1">
    <location>
        <begin position="1"/>
        <end position="11"/>
    </location>
</feature>
<reference evidence="3" key="2">
    <citation type="submission" date="2022-10" db="EMBL/GenBank/DDBJ databases">
        <authorList>
            <consortium name="ENA_rothamsted_submissions"/>
            <consortium name="culmorum"/>
            <person name="King R."/>
        </authorList>
    </citation>
    <scope>NUCLEOTIDE SEQUENCE</scope>
</reference>